<gene>
    <name evidence="2" type="ORF">WG900_20005</name>
</gene>
<evidence type="ECO:0000256" key="1">
    <source>
        <dbReference type="SAM" id="Phobius"/>
    </source>
</evidence>
<feature type="transmembrane region" description="Helical" evidence="1">
    <location>
        <begin position="108"/>
        <end position="126"/>
    </location>
</feature>
<protein>
    <recommendedName>
        <fullName evidence="4">HupE / UreJ protein</fullName>
    </recommendedName>
</protein>
<feature type="transmembrane region" description="Helical" evidence="1">
    <location>
        <begin position="138"/>
        <end position="159"/>
    </location>
</feature>
<dbReference type="Proteomes" id="UP001379235">
    <property type="component" value="Unassembled WGS sequence"/>
</dbReference>
<comment type="caution">
    <text evidence="2">The sequence shown here is derived from an EMBL/GenBank/DDBJ whole genome shotgun (WGS) entry which is preliminary data.</text>
</comment>
<evidence type="ECO:0008006" key="4">
    <source>
        <dbReference type="Google" id="ProtNLM"/>
    </source>
</evidence>
<proteinExistence type="predicted"/>
<feature type="transmembrane region" description="Helical" evidence="1">
    <location>
        <begin position="30"/>
        <end position="49"/>
    </location>
</feature>
<organism evidence="2 3">
    <name type="scientific">Novosphingobium aquae</name>
    <dbReference type="NCBI Taxonomy" id="3133435"/>
    <lineage>
        <taxon>Bacteria</taxon>
        <taxon>Pseudomonadati</taxon>
        <taxon>Pseudomonadota</taxon>
        <taxon>Alphaproteobacteria</taxon>
        <taxon>Sphingomonadales</taxon>
        <taxon>Sphingomonadaceae</taxon>
        <taxon>Novosphingobium</taxon>
    </lineage>
</organism>
<accession>A0ABU8SG21</accession>
<evidence type="ECO:0000313" key="3">
    <source>
        <dbReference type="Proteomes" id="UP001379235"/>
    </source>
</evidence>
<sequence>MAHFCYGCPAHCAAVVVESASLILGFEEDAMLIGFALIIVAVFLCCALLYRLSIFALPLFLAFLAGSAAYRGGSGIVAALAAAAIAAIVLLAVAQLALAFARSATARAAIGIAFAAPAAFAGYHVVHGIAAATMPEGRWQIVASCIGAAFVAAASWTQWSRARL</sequence>
<feature type="transmembrane region" description="Helical" evidence="1">
    <location>
        <begin position="54"/>
        <end position="70"/>
    </location>
</feature>
<feature type="transmembrane region" description="Helical" evidence="1">
    <location>
        <begin position="76"/>
        <end position="101"/>
    </location>
</feature>
<keyword evidence="1" id="KW-0812">Transmembrane</keyword>
<keyword evidence="3" id="KW-1185">Reference proteome</keyword>
<keyword evidence="1" id="KW-1133">Transmembrane helix</keyword>
<evidence type="ECO:0000313" key="2">
    <source>
        <dbReference type="EMBL" id="MEJ6012188.1"/>
    </source>
</evidence>
<dbReference type="RefSeq" id="WP_339970123.1">
    <property type="nucleotide sequence ID" value="NZ_JBBHJY010000019.1"/>
</dbReference>
<keyword evidence="1" id="KW-0472">Membrane</keyword>
<dbReference type="EMBL" id="JBBHJY010000019">
    <property type="protein sequence ID" value="MEJ6012188.1"/>
    <property type="molecule type" value="Genomic_DNA"/>
</dbReference>
<reference evidence="2 3" key="1">
    <citation type="submission" date="2024-03" db="EMBL/GenBank/DDBJ databases">
        <authorList>
            <person name="Jo J.-H."/>
        </authorList>
    </citation>
    <scope>NUCLEOTIDE SEQUENCE [LARGE SCALE GENOMIC DNA]</scope>
    <source>
        <strain evidence="2 3">AS3R-12</strain>
    </source>
</reference>
<name>A0ABU8SG21_9SPHN</name>